<accession>A0A133KB84</accession>
<keyword evidence="1" id="KW-1133">Transmembrane helix</keyword>
<evidence type="ECO:0000313" key="4">
    <source>
        <dbReference type="Proteomes" id="UP000070376"/>
    </source>
</evidence>
<reference evidence="3 5" key="1">
    <citation type="submission" date="2016-01" db="EMBL/GenBank/DDBJ databases">
        <title>Genome Sequences of Twelve Sporeforming Bacillus Species Isolated from Foods.</title>
        <authorList>
            <person name="Berendsen E.M."/>
            <person name="Wells-Bennik M.H."/>
            <person name="Krawcyk A.O."/>
            <person name="De Jong A."/>
            <person name="Holsappel S."/>
            <person name="Eijlander R.T."/>
            <person name="Kuipers O.P."/>
        </authorList>
    </citation>
    <scope>NUCLEOTIDE SEQUENCE [LARGE SCALE GENOMIC DNA]</scope>
    <source>
        <strain evidence="3 5">B4098</strain>
    </source>
</reference>
<evidence type="ECO:0000313" key="5">
    <source>
        <dbReference type="Proteomes" id="UP000075288"/>
    </source>
</evidence>
<gene>
    <name evidence="3" type="ORF">B4098_3277</name>
    <name evidence="2" type="ORF">HMPREF3213_03665</name>
</gene>
<evidence type="ECO:0000313" key="2">
    <source>
        <dbReference type="EMBL" id="KWZ76831.1"/>
    </source>
</evidence>
<dbReference type="Proteomes" id="UP000075288">
    <property type="component" value="Unassembled WGS sequence"/>
</dbReference>
<evidence type="ECO:0000256" key="1">
    <source>
        <dbReference type="SAM" id="Phobius"/>
    </source>
</evidence>
<sequence>MKEFNGYYLVATAELIMSAIFLSIHFIVSAHTTDWSLILFWGFLLGGMITYGLGMAYLLMLCASGKELPHEYPENDPSYRKAG</sequence>
<dbReference type="PATRIC" id="fig|1398.22.peg.3672"/>
<keyword evidence="1" id="KW-0812">Transmembrane</keyword>
<dbReference type="RefSeq" id="WP_046721160.1">
    <property type="nucleotide sequence ID" value="NZ_CP026649.1"/>
</dbReference>
<dbReference type="Proteomes" id="UP000070376">
    <property type="component" value="Unassembled WGS sequence"/>
</dbReference>
<organism evidence="2 4">
    <name type="scientific">Heyndrickxia coagulans</name>
    <name type="common">Weizmannia coagulans</name>
    <dbReference type="NCBI Taxonomy" id="1398"/>
    <lineage>
        <taxon>Bacteria</taxon>
        <taxon>Bacillati</taxon>
        <taxon>Bacillota</taxon>
        <taxon>Bacilli</taxon>
        <taxon>Bacillales</taxon>
        <taxon>Bacillaceae</taxon>
        <taxon>Heyndrickxia</taxon>
    </lineage>
</organism>
<evidence type="ECO:0000313" key="3">
    <source>
        <dbReference type="EMBL" id="KYC61944.1"/>
    </source>
</evidence>
<dbReference type="AlphaFoldDB" id="A0A133KB84"/>
<proteinExistence type="predicted"/>
<dbReference type="EMBL" id="LQYG01000062">
    <property type="protein sequence ID" value="KYC61944.1"/>
    <property type="molecule type" value="Genomic_DNA"/>
</dbReference>
<comment type="caution">
    <text evidence="2">The sequence shown here is derived from an EMBL/GenBank/DDBJ whole genome shotgun (WGS) entry which is preliminary data.</text>
</comment>
<feature type="transmembrane region" description="Helical" evidence="1">
    <location>
        <begin position="7"/>
        <end position="28"/>
    </location>
</feature>
<reference evidence="4" key="2">
    <citation type="submission" date="2016-01" db="EMBL/GenBank/DDBJ databases">
        <authorList>
            <person name="Mitreva M."/>
            <person name="Pepin K.H."/>
            <person name="Mihindukulasuriya K.A."/>
            <person name="Fulton R."/>
            <person name="Fronick C."/>
            <person name="O'Laughlin M."/>
            <person name="Miner T."/>
            <person name="Herter B."/>
            <person name="Rosa B.A."/>
            <person name="Cordes M."/>
            <person name="Tomlinson C."/>
            <person name="Wollam A."/>
            <person name="Palsikar V.B."/>
            <person name="Mardis E.R."/>
            <person name="Wilson R.K."/>
        </authorList>
    </citation>
    <scope>NUCLEOTIDE SEQUENCE [LARGE SCALE GENOMIC DNA]</scope>
    <source>
        <strain evidence="4">GED7749B</strain>
    </source>
</reference>
<dbReference type="EMBL" id="LRPN01000187">
    <property type="protein sequence ID" value="KWZ76831.1"/>
    <property type="molecule type" value="Genomic_DNA"/>
</dbReference>
<feature type="transmembrane region" description="Helical" evidence="1">
    <location>
        <begin position="40"/>
        <end position="60"/>
    </location>
</feature>
<dbReference type="GeneID" id="93259966"/>
<name>A0A133KB84_HEYCO</name>
<keyword evidence="1" id="KW-0472">Membrane</keyword>
<protein>
    <submittedName>
        <fullName evidence="2">Uncharacterized protein</fullName>
    </submittedName>
</protein>
<reference evidence="2" key="3">
    <citation type="submission" date="2016-01" db="EMBL/GenBank/DDBJ databases">
        <authorList>
            <person name="Oliw E.H."/>
        </authorList>
    </citation>
    <scope>NUCLEOTIDE SEQUENCE [LARGE SCALE GENOMIC DNA]</scope>
    <source>
        <strain evidence="2">GED7749B</strain>
    </source>
</reference>